<dbReference type="SUPFAM" id="SSF53756">
    <property type="entry name" value="UDP-Glycosyltransferase/glycogen phosphorylase"/>
    <property type="match status" value="1"/>
</dbReference>
<comment type="caution">
    <text evidence="2">The sequence shown here is derived from an EMBL/GenBank/DDBJ whole genome shotgun (WGS) entry which is preliminary data.</text>
</comment>
<dbReference type="PANTHER" id="PTHR12526">
    <property type="entry name" value="GLYCOSYLTRANSFERASE"/>
    <property type="match status" value="1"/>
</dbReference>
<evidence type="ECO:0000259" key="1">
    <source>
        <dbReference type="Pfam" id="PF13579"/>
    </source>
</evidence>
<keyword evidence="3" id="KW-1185">Reference proteome</keyword>
<dbReference type="CDD" id="cd03811">
    <property type="entry name" value="GT4_GT28_WabH-like"/>
    <property type="match status" value="1"/>
</dbReference>
<evidence type="ECO:0000313" key="2">
    <source>
        <dbReference type="EMBL" id="TZG29556.1"/>
    </source>
</evidence>
<gene>
    <name evidence="2" type="ORF">FYJ91_05390</name>
</gene>
<dbReference type="Proteomes" id="UP000322077">
    <property type="component" value="Unassembled WGS sequence"/>
</dbReference>
<dbReference type="Pfam" id="PF13692">
    <property type="entry name" value="Glyco_trans_1_4"/>
    <property type="match status" value="1"/>
</dbReference>
<sequence length="394" mass="42438">MQMRRMTMKDRRWYRHAPQRARTTMERPLRIGIVLHDFALGGTERIAVRLAVAWVEAGARVTIFCGSMNGPLIGLLHHSVEVISAKPAIPRGPGSRRKLGKAAAAFWSRQPVDALFVPGNFHWETVPATAALPAEIRPAIIAQVSASLDKPQRGRLRQWGFGLRMRRLLQGADAIVALFDQARDAADRIAGGRRATTIALPALADDVTSPRPIPSNRTIMAAGRLVPEKGFADLIDAFALLDDHDARLVIVGDGPDRKVLIDRAAARGVSDRLILPGYVADIRPWLDDARLFVLSSHFEGYPAVMVEALAAGRPVIATRCTAAAAPLIEGSGSGAVVPIGDPAAMARAIAAQLKAPDPDPRMLADCVAHHRIGPVAEAYMALFEQASAARKIVI</sequence>
<evidence type="ECO:0000313" key="3">
    <source>
        <dbReference type="Proteomes" id="UP000322077"/>
    </source>
</evidence>
<protein>
    <submittedName>
        <fullName evidence="2">Glycosyltransferase</fullName>
    </submittedName>
</protein>
<keyword evidence="2" id="KW-0808">Transferase</keyword>
<dbReference type="AlphaFoldDB" id="A0A5D9CDX2"/>
<dbReference type="Pfam" id="PF13579">
    <property type="entry name" value="Glyco_trans_4_4"/>
    <property type="match status" value="1"/>
</dbReference>
<reference evidence="2 3" key="1">
    <citation type="submission" date="2019-08" db="EMBL/GenBank/DDBJ databases">
        <authorList>
            <person name="Wang G."/>
            <person name="Xu Z."/>
        </authorList>
    </citation>
    <scope>NUCLEOTIDE SEQUENCE [LARGE SCALE GENOMIC DNA]</scope>
    <source>
        <strain evidence="2 3">ZX</strain>
    </source>
</reference>
<dbReference type="EMBL" id="VTOU01000001">
    <property type="protein sequence ID" value="TZG29556.1"/>
    <property type="molecule type" value="Genomic_DNA"/>
</dbReference>
<organism evidence="2 3">
    <name type="scientific">Sphingomonas montanisoli</name>
    <dbReference type="NCBI Taxonomy" id="2606412"/>
    <lineage>
        <taxon>Bacteria</taxon>
        <taxon>Pseudomonadati</taxon>
        <taxon>Pseudomonadota</taxon>
        <taxon>Alphaproteobacteria</taxon>
        <taxon>Sphingomonadales</taxon>
        <taxon>Sphingomonadaceae</taxon>
        <taxon>Sphingomonas</taxon>
    </lineage>
</organism>
<dbReference type="GO" id="GO:0016757">
    <property type="term" value="F:glycosyltransferase activity"/>
    <property type="evidence" value="ECO:0007669"/>
    <property type="project" value="TreeGrafter"/>
</dbReference>
<accession>A0A5D9CDX2</accession>
<proteinExistence type="predicted"/>
<dbReference type="InterPro" id="IPR028098">
    <property type="entry name" value="Glyco_trans_4-like_N"/>
</dbReference>
<dbReference type="Gene3D" id="3.40.50.2000">
    <property type="entry name" value="Glycogen Phosphorylase B"/>
    <property type="match status" value="2"/>
</dbReference>
<name>A0A5D9CDX2_9SPHN</name>
<dbReference type="PANTHER" id="PTHR12526:SF638">
    <property type="entry name" value="SPORE COAT PROTEIN SA"/>
    <property type="match status" value="1"/>
</dbReference>
<feature type="domain" description="Glycosyltransferase subfamily 4-like N-terminal" evidence="1">
    <location>
        <begin position="41"/>
        <end position="200"/>
    </location>
</feature>